<accession>A0ABX7GQY1</accession>
<keyword evidence="2" id="KW-1185">Reference proteome</keyword>
<organism evidence="1 2">
    <name type="scientific">Dyella caseinilytica</name>
    <dbReference type="NCBI Taxonomy" id="1849581"/>
    <lineage>
        <taxon>Bacteria</taxon>
        <taxon>Pseudomonadati</taxon>
        <taxon>Pseudomonadota</taxon>
        <taxon>Gammaproteobacteria</taxon>
        <taxon>Lysobacterales</taxon>
        <taxon>Rhodanobacteraceae</taxon>
        <taxon>Dyella</taxon>
    </lineage>
</organism>
<gene>
    <name evidence="1" type="ORF">ISN74_12080</name>
</gene>
<dbReference type="EMBL" id="CP064030">
    <property type="protein sequence ID" value="QRN52227.1"/>
    <property type="molecule type" value="Genomic_DNA"/>
</dbReference>
<sequence length="528" mass="59328">MNQAFNAKIPNVLFGPKHPKQQIVELDFEALSEQLMGDGLLGHLLRVGECPVWALSIGARDAFLEFQKNTSAPPAVILGELLAAMAAALQLAYRVKKLDGVIDLLSLFIIVASETGSGKSLVDRPLIKAFMNHQSALSQKFNDANLRYKREMAKWNAKKKGKAQRVTNLTVRGLQEDDPDLADADKALDDHMTGEPIKPKEPDMLKTDASISDILDTMHHGEKAIFLISDEGESLLKGTIKDGQPDLNHMLDGKPIRHGRRNFKIRIDQPIISMAVATYPKALEKFIAKYGEEAIERGFLGRCLIALVDQKDVTMPEPITNPPWTYVDLFCDTLECKLNEGNTSASTDGFTPTVLHLSPDASRILTEWMEMIQPLMARDGLWRAAKLLSKKSPQLITRVAGILHVFDGSNETEIPADTVKRAIQIVEWYLSQACRIFMVKPLAEKLKKIVKILHTWWNDGHDPVTGYPYENRAMVPKNYVLQHSHMPVEELDALLEMLREFKIFTFYRPTGKTYLDLNVHLFPYGPVL</sequence>
<dbReference type="Pfam" id="PF13148">
    <property type="entry name" value="DUF3987"/>
    <property type="match status" value="1"/>
</dbReference>
<evidence type="ECO:0000313" key="2">
    <source>
        <dbReference type="Proteomes" id="UP000663181"/>
    </source>
</evidence>
<proteinExistence type="predicted"/>
<name>A0ABX7GQY1_9GAMM</name>
<dbReference type="InterPro" id="IPR025048">
    <property type="entry name" value="DUF3987"/>
</dbReference>
<dbReference type="RefSeq" id="WP_188800967.1">
    <property type="nucleotide sequence ID" value="NZ_BMIZ01000003.1"/>
</dbReference>
<protein>
    <submittedName>
        <fullName evidence="1">DUF3987 domain-containing protein</fullName>
    </submittedName>
</protein>
<evidence type="ECO:0000313" key="1">
    <source>
        <dbReference type="EMBL" id="QRN52227.1"/>
    </source>
</evidence>
<reference evidence="1 2" key="1">
    <citation type="submission" date="2020-10" db="EMBL/GenBank/DDBJ databases">
        <title>Phylogeny of dyella-like bacteria.</title>
        <authorList>
            <person name="Fu J."/>
        </authorList>
    </citation>
    <scope>NUCLEOTIDE SEQUENCE [LARGE SCALE GENOMIC DNA]</scope>
    <source>
        <strain evidence="1 2">DHOB09</strain>
    </source>
</reference>
<dbReference type="Proteomes" id="UP000663181">
    <property type="component" value="Chromosome"/>
</dbReference>